<evidence type="ECO:0000313" key="2">
    <source>
        <dbReference type="EMBL" id="GMA24349.1"/>
    </source>
</evidence>
<evidence type="ECO:0000313" key="3">
    <source>
        <dbReference type="Proteomes" id="UP001157091"/>
    </source>
</evidence>
<feature type="domain" description="CMP/dCMP-type deaminase" evidence="1">
    <location>
        <begin position="5"/>
        <end position="116"/>
    </location>
</feature>
<dbReference type="CDD" id="cd01285">
    <property type="entry name" value="nucleoside_deaminase"/>
    <property type="match status" value="1"/>
</dbReference>
<evidence type="ECO:0000259" key="1">
    <source>
        <dbReference type="PROSITE" id="PS51747"/>
    </source>
</evidence>
<dbReference type="PROSITE" id="PS51747">
    <property type="entry name" value="CYT_DCMP_DEAMINASES_2"/>
    <property type="match status" value="1"/>
</dbReference>
<dbReference type="PANTHER" id="PTHR11079:SF179">
    <property type="entry name" value="TRNA(ADENINE(34)) DEAMINASE, CHLOROPLASTIC"/>
    <property type="match status" value="1"/>
</dbReference>
<sequence>MTVVMNAETAVGLAIELAEEGLAAGEMPIGAVVIGDGQVLGRAHTAEQRLGRRIVHADLLALLQADEALGFSRVRDDLTLAVNLEPCLMCLGAAVTLGISRVWYALESPNDGGIELVSSWTPPVEQPFFAKPAELRGGILRHRSQELFARYADGAGPRGMREWARGLADLP</sequence>
<comment type="caution">
    <text evidence="2">The sequence shown here is derived from an EMBL/GenBank/DDBJ whole genome shotgun (WGS) entry which is preliminary data.</text>
</comment>
<accession>A0ABQ6I3I1</accession>
<dbReference type="InterPro" id="IPR016193">
    <property type="entry name" value="Cytidine_deaminase-like"/>
</dbReference>
<reference evidence="3" key="1">
    <citation type="journal article" date="2019" name="Int. J. Syst. Evol. Microbiol.">
        <title>The Global Catalogue of Microorganisms (GCM) 10K type strain sequencing project: providing services to taxonomists for standard genome sequencing and annotation.</title>
        <authorList>
            <consortium name="The Broad Institute Genomics Platform"/>
            <consortium name="The Broad Institute Genome Sequencing Center for Infectious Disease"/>
            <person name="Wu L."/>
            <person name="Ma J."/>
        </authorList>
    </citation>
    <scope>NUCLEOTIDE SEQUENCE [LARGE SCALE GENOMIC DNA]</scope>
    <source>
        <strain evidence="3">NBRC 106348</strain>
    </source>
</reference>
<dbReference type="InterPro" id="IPR002125">
    <property type="entry name" value="CMP_dCMP_dom"/>
</dbReference>
<organism evidence="2 3">
    <name type="scientific">Luteimicrobium album</name>
    <dbReference type="NCBI Taxonomy" id="1054550"/>
    <lineage>
        <taxon>Bacteria</taxon>
        <taxon>Bacillati</taxon>
        <taxon>Actinomycetota</taxon>
        <taxon>Actinomycetes</taxon>
        <taxon>Micrococcales</taxon>
        <taxon>Luteimicrobium</taxon>
    </lineage>
</organism>
<dbReference type="Pfam" id="PF00383">
    <property type="entry name" value="dCMP_cyt_deam_1"/>
    <property type="match status" value="1"/>
</dbReference>
<dbReference type="SUPFAM" id="SSF53927">
    <property type="entry name" value="Cytidine deaminase-like"/>
    <property type="match status" value="1"/>
</dbReference>
<dbReference type="PANTHER" id="PTHR11079">
    <property type="entry name" value="CYTOSINE DEAMINASE FAMILY MEMBER"/>
    <property type="match status" value="1"/>
</dbReference>
<proteinExistence type="predicted"/>
<dbReference type="Gene3D" id="3.40.140.10">
    <property type="entry name" value="Cytidine Deaminase, domain 2"/>
    <property type="match status" value="1"/>
</dbReference>
<name>A0ABQ6I3I1_9MICO</name>
<gene>
    <name evidence="2" type="primary">tadA</name>
    <name evidence="2" type="ORF">GCM10025864_21080</name>
</gene>
<protein>
    <submittedName>
        <fullName evidence="2">tRNA-specific adenosine deaminase</fullName>
    </submittedName>
</protein>
<dbReference type="EMBL" id="BSUK01000001">
    <property type="protein sequence ID" value="GMA24349.1"/>
    <property type="molecule type" value="Genomic_DNA"/>
</dbReference>
<dbReference type="Proteomes" id="UP001157091">
    <property type="component" value="Unassembled WGS sequence"/>
</dbReference>
<keyword evidence="3" id="KW-1185">Reference proteome</keyword>